<dbReference type="OrthoDB" id="9900901at2759"/>
<dbReference type="Pfam" id="PF15546">
    <property type="entry name" value="DUF4653"/>
    <property type="match status" value="1"/>
</dbReference>
<protein>
    <submittedName>
        <fullName evidence="3">Uncharacterized protein</fullName>
    </submittedName>
</protein>
<dbReference type="PANTHER" id="PTHR35673">
    <property type="entry name" value="UPF0500 PROTEIN C1ORF216"/>
    <property type="match status" value="1"/>
</dbReference>
<feature type="compositionally biased region" description="Basic and acidic residues" evidence="1">
    <location>
        <begin position="43"/>
        <end position="60"/>
    </location>
</feature>
<evidence type="ECO:0000313" key="3">
    <source>
        <dbReference type="EMBL" id="KAF3834129.1"/>
    </source>
</evidence>
<sequence length="786" mass="86520">MLHHQDQHLNSAYAGQGVSNNGSSSSLQNRKCDKDGNFNFLPGKDKDGSTGHGGGDENRNQVRPRSLGRLVVTLRTPPPLLGTTTTQASCPLAPRMPCWSPLEPLPEIECGDDGYGRVPLTERRKEEERRELIYRHEEKQREKREQQRRKSSSGFRGKEEDEDEAALEDGDEWGDSDSESEFSHRSGGSMSSSTWTLEAKGRSWEAGTASALGNRGPTTMKVTQTETVTETRSGDAEASPARSNLGNLLEEGAEEKEDDNCSSDSDGEIPELMDAVWTLRDRERFKAQEMEKHQVQLTMYRRLALIRWVRTLQSRIQEQQNRLQSSFDVILTQRKELLRMGAANAAPAAAPNKVGLYLLITRGWGVCVLRGVCVFCGVCDSRVRLSRQSPWAWLLPRALHHHLTSFHVHRYQPRCHPIISILSGSWWWGPPGSLSVCAPGPCRSYPAAVNRRRSGCAQEGQNPGAKHIERSPGPDPPIDYLAVGERAAGSGRCVCQARGSRGPMTMQRVRWSTVSPTFKPRRGLNGDTLSTKRQAARVVPASAPNSNSSAFSNSSFIWAASASISVVPICWTLFLLLFCFTTTTPGMFRSISGMADPQYSASSRDVSEFSPDKDPESSRPAFGLSTLRITFGAVYGLVAEPAVGAAHLLRPHRVPWFHCRGLGVRRARRFLFFAEEEPPGPGTGSGVDTSFFRGAGVFSLFSSGGATVFLGAIFLTVMERLAANAILLSGLTWILAGGELNRGDLLLCESFIGFNSAIMFLGVSSLILTVSWRYNRVCLDEFYTVE</sequence>
<feature type="compositionally biased region" description="Low complexity" evidence="1">
    <location>
        <begin position="218"/>
        <end position="231"/>
    </location>
</feature>
<comment type="caution">
    <text evidence="3">The sequence shown here is derived from an EMBL/GenBank/DDBJ whole genome shotgun (WGS) entry which is preliminary data.</text>
</comment>
<dbReference type="PANTHER" id="PTHR35673:SF1">
    <property type="entry name" value="UPF0500 PROTEIN C1ORF216"/>
    <property type="match status" value="1"/>
</dbReference>
<name>A0A7J5XBR9_DISMA</name>
<evidence type="ECO:0000256" key="2">
    <source>
        <dbReference type="SAM" id="Phobius"/>
    </source>
</evidence>
<feature type="transmembrane region" description="Helical" evidence="2">
    <location>
        <begin position="556"/>
        <end position="580"/>
    </location>
</feature>
<proteinExistence type="predicted"/>
<evidence type="ECO:0000313" key="4">
    <source>
        <dbReference type="Proteomes" id="UP000518266"/>
    </source>
</evidence>
<dbReference type="AlphaFoldDB" id="A0A7J5XBR9"/>
<feature type="compositionally biased region" description="Acidic residues" evidence="1">
    <location>
        <begin position="160"/>
        <end position="180"/>
    </location>
</feature>
<keyword evidence="2" id="KW-1133">Transmembrane helix</keyword>
<feature type="transmembrane region" description="Helical" evidence="2">
    <location>
        <begin position="752"/>
        <end position="774"/>
    </location>
</feature>
<feature type="region of interest" description="Disordered" evidence="1">
    <location>
        <begin position="455"/>
        <end position="475"/>
    </location>
</feature>
<dbReference type="InterPro" id="IPR027812">
    <property type="entry name" value="DUF4653"/>
</dbReference>
<reference evidence="3 4" key="1">
    <citation type="submission" date="2020-03" db="EMBL/GenBank/DDBJ databases">
        <title>Dissostichus mawsoni Genome sequencing and assembly.</title>
        <authorList>
            <person name="Park H."/>
        </authorList>
    </citation>
    <scope>NUCLEOTIDE SEQUENCE [LARGE SCALE GENOMIC DNA]</scope>
    <source>
        <strain evidence="3">DM0001</strain>
        <tissue evidence="3">Muscle</tissue>
    </source>
</reference>
<evidence type="ECO:0000256" key="1">
    <source>
        <dbReference type="SAM" id="MobiDB-lite"/>
    </source>
</evidence>
<gene>
    <name evidence="3" type="ORF">F7725_025333</name>
</gene>
<organism evidence="3 4">
    <name type="scientific">Dissostichus mawsoni</name>
    <name type="common">Antarctic cod</name>
    <dbReference type="NCBI Taxonomy" id="36200"/>
    <lineage>
        <taxon>Eukaryota</taxon>
        <taxon>Metazoa</taxon>
        <taxon>Chordata</taxon>
        <taxon>Craniata</taxon>
        <taxon>Vertebrata</taxon>
        <taxon>Euteleostomi</taxon>
        <taxon>Actinopterygii</taxon>
        <taxon>Neopterygii</taxon>
        <taxon>Teleostei</taxon>
        <taxon>Neoteleostei</taxon>
        <taxon>Acanthomorphata</taxon>
        <taxon>Eupercaria</taxon>
        <taxon>Perciformes</taxon>
        <taxon>Notothenioidei</taxon>
        <taxon>Nototheniidae</taxon>
        <taxon>Dissostichus</taxon>
    </lineage>
</organism>
<feature type="region of interest" description="Disordered" evidence="1">
    <location>
        <begin position="1"/>
        <end position="68"/>
    </location>
</feature>
<accession>A0A7J5XBR9</accession>
<feature type="region of interest" description="Disordered" evidence="1">
    <location>
        <begin position="137"/>
        <end position="244"/>
    </location>
</feature>
<keyword evidence="4" id="KW-1185">Reference proteome</keyword>
<keyword evidence="2" id="KW-0812">Transmembrane</keyword>
<dbReference type="Proteomes" id="UP000518266">
    <property type="component" value="Unassembled WGS sequence"/>
</dbReference>
<feature type="compositionally biased region" description="Low complexity" evidence="1">
    <location>
        <begin position="15"/>
        <end position="29"/>
    </location>
</feature>
<feature type="transmembrane region" description="Helical" evidence="2">
    <location>
        <begin position="695"/>
        <end position="715"/>
    </location>
</feature>
<keyword evidence="2" id="KW-0472">Membrane</keyword>
<dbReference type="EMBL" id="JAAKFY010000026">
    <property type="protein sequence ID" value="KAF3834129.1"/>
    <property type="molecule type" value="Genomic_DNA"/>
</dbReference>